<gene>
    <name evidence="2" type="ORF">C437_15421</name>
</gene>
<reference evidence="2 3" key="1">
    <citation type="journal article" date="2014" name="PLoS Genet.">
        <title>Phylogenetically driven sequencing of extremely halophilic archaea reveals strategies for static and dynamic osmo-response.</title>
        <authorList>
            <person name="Becker E.A."/>
            <person name="Seitzer P.M."/>
            <person name="Tritt A."/>
            <person name="Larsen D."/>
            <person name="Krusor M."/>
            <person name="Yao A.I."/>
            <person name="Wu D."/>
            <person name="Madern D."/>
            <person name="Eisen J.A."/>
            <person name="Darling A.E."/>
            <person name="Facciotti M.T."/>
        </authorList>
    </citation>
    <scope>NUCLEOTIDE SEQUENCE [LARGE SCALE GENOMIC DNA]</scope>
    <source>
        <strain evidence="2 3">ATCC 29715</strain>
    </source>
</reference>
<proteinExistence type="predicted"/>
<organism evidence="2 3">
    <name type="scientific">Haloarcula vallismortis ATCC 29715</name>
    <dbReference type="NCBI Taxonomy" id="662477"/>
    <lineage>
        <taxon>Archaea</taxon>
        <taxon>Methanobacteriati</taxon>
        <taxon>Methanobacteriota</taxon>
        <taxon>Stenosarchaea group</taxon>
        <taxon>Halobacteria</taxon>
        <taxon>Halobacteriales</taxon>
        <taxon>Haloarculaceae</taxon>
        <taxon>Haloarcula</taxon>
    </lineage>
</organism>
<feature type="region of interest" description="Disordered" evidence="1">
    <location>
        <begin position="252"/>
        <end position="274"/>
    </location>
</feature>
<dbReference type="Proteomes" id="UP000011534">
    <property type="component" value="Unassembled WGS sequence"/>
</dbReference>
<evidence type="ECO:0000313" key="2">
    <source>
        <dbReference type="EMBL" id="EMA01822.1"/>
    </source>
</evidence>
<feature type="region of interest" description="Disordered" evidence="1">
    <location>
        <begin position="1"/>
        <end position="39"/>
    </location>
</feature>
<dbReference type="RefSeq" id="WP_004517858.1">
    <property type="nucleotide sequence ID" value="NZ_AOLQ01000065.1"/>
</dbReference>
<accession>M0IY79</accession>
<evidence type="ECO:0000256" key="1">
    <source>
        <dbReference type="SAM" id="MobiDB-lite"/>
    </source>
</evidence>
<sequence>MTISDTDAGADQRASAETRARSTEWGGPGGGRRHEFERHQRPALAKLQRDQDEMIADLREGFESLEEILSWAARANVRTLGKLDPQFYQQFVKRLDAQYLTGRQYSSRAVDTDTARTYRDQLAITVTSAADTAYREFRENVTEYVDDQTPEIEMFGGAVAFRPALTELEKRQKAALTDALTGFGSRQAIAEWERDLQAATFGEWVDASDYPIAKSRHSWAYGILQTDTGESHPGRYQYLLQEPLSSCIRGAREMGEKAQEAVENSSNGQDTLDA</sequence>
<dbReference type="PATRIC" id="fig|662477.6.peg.3005"/>
<protein>
    <submittedName>
        <fullName evidence="2">Uncharacterized protein</fullName>
    </submittedName>
</protein>
<dbReference type="EMBL" id="AOLQ01000065">
    <property type="protein sequence ID" value="EMA01822.1"/>
    <property type="molecule type" value="Genomic_DNA"/>
</dbReference>
<feature type="compositionally biased region" description="Polar residues" evidence="1">
    <location>
        <begin position="262"/>
        <end position="274"/>
    </location>
</feature>
<keyword evidence="3" id="KW-1185">Reference proteome</keyword>
<comment type="caution">
    <text evidence="2">The sequence shown here is derived from an EMBL/GenBank/DDBJ whole genome shotgun (WGS) entry which is preliminary data.</text>
</comment>
<name>M0IY79_HALVA</name>
<dbReference type="AlphaFoldDB" id="M0IY79"/>
<evidence type="ECO:0000313" key="3">
    <source>
        <dbReference type="Proteomes" id="UP000011534"/>
    </source>
</evidence>